<evidence type="ECO:0000256" key="2">
    <source>
        <dbReference type="ARBA" id="ARBA00009077"/>
    </source>
</evidence>
<dbReference type="GO" id="GO:0003961">
    <property type="term" value="F:O-acetylhomoserine aminocarboxypropyltransferase activity"/>
    <property type="evidence" value="ECO:0007669"/>
    <property type="project" value="TreeGrafter"/>
</dbReference>
<evidence type="ECO:0000256" key="4">
    <source>
        <dbReference type="ARBA" id="ARBA00022898"/>
    </source>
</evidence>
<dbReference type="EMBL" id="FOXB01000018">
    <property type="protein sequence ID" value="SFP40905.1"/>
    <property type="molecule type" value="Genomic_DNA"/>
</dbReference>
<keyword evidence="3" id="KW-0808">Transferase</keyword>
<dbReference type="GO" id="GO:0005737">
    <property type="term" value="C:cytoplasm"/>
    <property type="evidence" value="ECO:0007669"/>
    <property type="project" value="TreeGrafter"/>
</dbReference>
<comment type="cofactor">
    <cofactor evidence="1 6">
        <name>pyridoxal 5'-phosphate</name>
        <dbReference type="ChEBI" id="CHEBI:597326"/>
    </cofactor>
</comment>
<protein>
    <submittedName>
        <fullName evidence="7">O-acetylhomoserine (Thiol)-lyase</fullName>
    </submittedName>
</protein>
<gene>
    <name evidence="7" type="ORF">SAMN05216234_11827</name>
</gene>
<keyword evidence="7" id="KW-0456">Lyase</keyword>
<proteinExistence type="inferred from homology"/>
<name>A0A1I5Q3U6_9BACT</name>
<dbReference type="InterPro" id="IPR000277">
    <property type="entry name" value="Cys/Met-Metab_PyrdxlP-dep_enz"/>
</dbReference>
<dbReference type="RefSeq" id="WP_092912470.1">
    <property type="nucleotide sequence ID" value="NZ_FOXB01000018.1"/>
</dbReference>
<keyword evidence="8" id="KW-1185">Reference proteome</keyword>
<comment type="similarity">
    <text evidence="2 6">Belongs to the trans-sulfuration enzymes family.</text>
</comment>
<dbReference type="Proteomes" id="UP000199227">
    <property type="component" value="Unassembled WGS sequence"/>
</dbReference>
<dbReference type="PANTHER" id="PTHR43797">
    <property type="entry name" value="HOMOCYSTEINE/CYSTEINE SYNTHASE"/>
    <property type="match status" value="1"/>
</dbReference>
<dbReference type="InterPro" id="IPR015422">
    <property type="entry name" value="PyrdxlP-dep_Trfase_small"/>
</dbReference>
<evidence type="ECO:0000313" key="7">
    <source>
        <dbReference type="EMBL" id="SFP40905.1"/>
    </source>
</evidence>
<sequence>MEKYEYFNTLLPQIIGLKKGAIAPQITPSAAFGYASAEEAESIFSGEAAKPLYARMGNPTGAKLETVLAKMEGGQGAVVTSSGMAAITMVLTAFLQSGDKVLCIGGFFGGTYALMNDTLPRFGIEGIFCDVDDYDGIEKALQSGVKMVLCESVGNPNLKLPNLREIAGLCDCYNALFVIDNTVTPLIVEPFKMGADLVVYSTTKIISGHSAALGGAVVFRAIKDSDEKLLDSKFSAVHPILKKGKGALMMVLKKRAMRDFGMSANAFASFLTLLGLETLPLRTKRVNESVEKLVRLLDEAGVNVRHPSLETHEHHLRYKEIFSDGCGPIVTIDCGTKEKAFTFLNESKLITQTANIGDNRTLGLHMASTIYRDFNEDDKKRLGITDGLVRLSIGLESPDELAKDMILAWKSAQS</sequence>
<dbReference type="Pfam" id="PF01053">
    <property type="entry name" value="Cys_Met_Meta_PP"/>
    <property type="match status" value="1"/>
</dbReference>
<evidence type="ECO:0000256" key="3">
    <source>
        <dbReference type="ARBA" id="ARBA00022679"/>
    </source>
</evidence>
<evidence type="ECO:0000256" key="6">
    <source>
        <dbReference type="RuleBase" id="RU362118"/>
    </source>
</evidence>
<dbReference type="SUPFAM" id="SSF53383">
    <property type="entry name" value="PLP-dependent transferases"/>
    <property type="match status" value="1"/>
</dbReference>
<dbReference type="GO" id="GO:0006535">
    <property type="term" value="P:cysteine biosynthetic process from serine"/>
    <property type="evidence" value="ECO:0007669"/>
    <property type="project" value="TreeGrafter"/>
</dbReference>
<dbReference type="InterPro" id="IPR054542">
    <property type="entry name" value="Cys_met_metab_PP"/>
</dbReference>
<dbReference type="InterPro" id="IPR015421">
    <property type="entry name" value="PyrdxlP-dep_Trfase_major"/>
</dbReference>
<feature type="modified residue" description="N6-(pyridoxal phosphate)lysine" evidence="5">
    <location>
        <position position="204"/>
    </location>
</feature>
<dbReference type="InterPro" id="IPR006235">
    <property type="entry name" value="OAc-hSer/O-AcSer_sulfhydrylase"/>
</dbReference>
<dbReference type="OrthoDB" id="9805807at2"/>
<dbReference type="GO" id="GO:0019346">
    <property type="term" value="P:transsulfuration"/>
    <property type="evidence" value="ECO:0007669"/>
    <property type="project" value="InterPro"/>
</dbReference>
<dbReference type="PIRSF" id="PIRSF001434">
    <property type="entry name" value="CGS"/>
    <property type="match status" value="1"/>
</dbReference>
<dbReference type="GO" id="GO:0030170">
    <property type="term" value="F:pyridoxal phosphate binding"/>
    <property type="evidence" value="ECO:0007669"/>
    <property type="project" value="InterPro"/>
</dbReference>
<organism evidence="7 8">
    <name type="scientific">Hydrogenimonas thermophila</name>
    <dbReference type="NCBI Taxonomy" id="223786"/>
    <lineage>
        <taxon>Bacteria</taxon>
        <taxon>Pseudomonadati</taxon>
        <taxon>Campylobacterota</taxon>
        <taxon>Epsilonproteobacteria</taxon>
        <taxon>Campylobacterales</taxon>
        <taxon>Hydrogenimonadaceae</taxon>
        <taxon>Hydrogenimonas</taxon>
    </lineage>
</organism>
<dbReference type="PANTHER" id="PTHR43797:SF2">
    <property type="entry name" value="HOMOCYSTEINE_CYSTEINE SYNTHASE"/>
    <property type="match status" value="1"/>
</dbReference>
<dbReference type="GO" id="GO:0016829">
    <property type="term" value="F:lyase activity"/>
    <property type="evidence" value="ECO:0007669"/>
    <property type="project" value="UniProtKB-KW"/>
</dbReference>
<dbReference type="STRING" id="223786.SAMN05216234_11827"/>
<evidence type="ECO:0000256" key="5">
    <source>
        <dbReference type="PIRSR" id="PIRSR001434-2"/>
    </source>
</evidence>
<dbReference type="PROSITE" id="PS00868">
    <property type="entry name" value="CYS_MET_METAB_PP"/>
    <property type="match status" value="1"/>
</dbReference>
<accession>A0A1I5Q3U6</accession>
<dbReference type="AlphaFoldDB" id="A0A1I5Q3U6"/>
<dbReference type="InterPro" id="IPR015424">
    <property type="entry name" value="PyrdxlP-dep_Trfase"/>
</dbReference>
<dbReference type="Gene3D" id="3.90.1150.10">
    <property type="entry name" value="Aspartate Aminotransferase, domain 1"/>
    <property type="match status" value="1"/>
</dbReference>
<evidence type="ECO:0000313" key="8">
    <source>
        <dbReference type="Proteomes" id="UP000199227"/>
    </source>
</evidence>
<dbReference type="GO" id="GO:0071269">
    <property type="term" value="P:L-homocysteine biosynthetic process"/>
    <property type="evidence" value="ECO:0007669"/>
    <property type="project" value="TreeGrafter"/>
</dbReference>
<dbReference type="FunFam" id="3.40.640.10:FF:000046">
    <property type="entry name" value="Cystathionine gamma-lyase"/>
    <property type="match status" value="1"/>
</dbReference>
<dbReference type="GO" id="GO:0004124">
    <property type="term" value="F:cysteine synthase activity"/>
    <property type="evidence" value="ECO:0007669"/>
    <property type="project" value="TreeGrafter"/>
</dbReference>
<keyword evidence="4 5" id="KW-0663">Pyridoxal phosphate</keyword>
<dbReference type="Gene3D" id="3.40.640.10">
    <property type="entry name" value="Type I PLP-dependent aspartate aminotransferase-like (Major domain)"/>
    <property type="match status" value="1"/>
</dbReference>
<evidence type="ECO:0000256" key="1">
    <source>
        <dbReference type="ARBA" id="ARBA00001933"/>
    </source>
</evidence>
<reference evidence="7 8" key="1">
    <citation type="submission" date="2016-10" db="EMBL/GenBank/DDBJ databases">
        <authorList>
            <person name="de Groot N.N."/>
        </authorList>
    </citation>
    <scope>NUCLEOTIDE SEQUENCE [LARGE SCALE GENOMIC DNA]</scope>
    <source>
        <strain evidence="7 8">EP1-55-1</strain>
    </source>
</reference>